<reference evidence="3" key="2">
    <citation type="submission" date="2018-03" db="EMBL/GenBank/DDBJ databases">
        <title>The Triticum urartu genome reveals the dynamic nature of wheat genome evolution.</title>
        <authorList>
            <person name="Ling H."/>
            <person name="Ma B."/>
            <person name="Shi X."/>
            <person name="Liu H."/>
            <person name="Dong L."/>
            <person name="Sun H."/>
            <person name="Cao Y."/>
            <person name="Gao Q."/>
            <person name="Zheng S."/>
            <person name="Li Y."/>
            <person name="Yu Y."/>
            <person name="Du H."/>
            <person name="Qi M."/>
            <person name="Li Y."/>
            <person name="Yu H."/>
            <person name="Cui Y."/>
            <person name="Wang N."/>
            <person name="Chen C."/>
            <person name="Wu H."/>
            <person name="Zhao Y."/>
            <person name="Zhang J."/>
            <person name="Li Y."/>
            <person name="Zhou W."/>
            <person name="Zhang B."/>
            <person name="Hu W."/>
            <person name="Eijk M."/>
            <person name="Tang J."/>
            <person name="Witsenboer H."/>
            <person name="Zhao S."/>
            <person name="Li Z."/>
            <person name="Zhang A."/>
            <person name="Wang D."/>
            <person name="Liang C."/>
        </authorList>
    </citation>
    <scope>NUCLEOTIDE SEQUENCE [LARGE SCALE GENOMIC DNA]</scope>
    <source>
        <strain evidence="3">cv. G1812</strain>
    </source>
</reference>
<evidence type="ECO:0000313" key="4">
    <source>
        <dbReference type="Proteomes" id="UP000015106"/>
    </source>
</evidence>
<reference evidence="3" key="3">
    <citation type="submission" date="2022-06" db="UniProtKB">
        <authorList>
            <consortium name="EnsemblPlants"/>
        </authorList>
    </citation>
    <scope>IDENTIFICATION</scope>
</reference>
<name>A0A8R7TD68_TRIUA</name>
<feature type="region of interest" description="Disordered" evidence="1">
    <location>
        <begin position="42"/>
        <end position="107"/>
    </location>
</feature>
<dbReference type="GO" id="GO:1900150">
    <property type="term" value="P:regulation of defense response to fungus"/>
    <property type="evidence" value="ECO:0007669"/>
    <property type="project" value="InterPro"/>
</dbReference>
<evidence type="ECO:0000259" key="2">
    <source>
        <dbReference type="Pfam" id="PF22910"/>
    </source>
</evidence>
<protein>
    <recommendedName>
        <fullName evidence="2">Enhanced disease resistance 4-like N-terminal domain-containing protein</fullName>
    </recommendedName>
</protein>
<dbReference type="PANTHER" id="PTHR31105">
    <property type="entry name" value="EXTRA-LARGE G-PROTEIN-LIKE"/>
    <property type="match status" value="1"/>
</dbReference>
<dbReference type="PANTHER" id="PTHR31105:SF51">
    <property type="entry name" value="OS07G0680600 PROTEIN"/>
    <property type="match status" value="1"/>
</dbReference>
<proteinExistence type="predicted"/>
<evidence type="ECO:0000313" key="3">
    <source>
        <dbReference type="EnsemblPlants" id="TuG1812G0200001064.01.T02"/>
    </source>
</evidence>
<feature type="domain" description="Enhanced disease resistance 4-like N-terminal" evidence="2">
    <location>
        <begin position="10"/>
        <end position="42"/>
    </location>
</feature>
<sequence>MAISDTSGGARHVRCPRCRSVLQEPAGVPVYQCGGCGASLRAKLPGGDTRGASVSAAPSTESVLPSPRRSQAQSGQLGGSGDVASTSGTTPDAPSTSYRGAGTTSRR</sequence>
<evidence type="ECO:0000256" key="1">
    <source>
        <dbReference type="SAM" id="MobiDB-lite"/>
    </source>
</evidence>
<dbReference type="InterPro" id="IPR040244">
    <property type="entry name" value="EDR4-like"/>
</dbReference>
<dbReference type="Gramene" id="TuG1812G0200001064.01.T02">
    <property type="protein sequence ID" value="TuG1812G0200001064.01.T02"/>
    <property type="gene ID" value="TuG1812G0200001064.01"/>
</dbReference>
<organism evidence="3 4">
    <name type="scientific">Triticum urartu</name>
    <name type="common">Red wild einkorn</name>
    <name type="synonym">Crithodium urartu</name>
    <dbReference type="NCBI Taxonomy" id="4572"/>
    <lineage>
        <taxon>Eukaryota</taxon>
        <taxon>Viridiplantae</taxon>
        <taxon>Streptophyta</taxon>
        <taxon>Embryophyta</taxon>
        <taxon>Tracheophyta</taxon>
        <taxon>Spermatophyta</taxon>
        <taxon>Magnoliopsida</taxon>
        <taxon>Liliopsida</taxon>
        <taxon>Poales</taxon>
        <taxon>Poaceae</taxon>
        <taxon>BOP clade</taxon>
        <taxon>Pooideae</taxon>
        <taxon>Triticodae</taxon>
        <taxon>Triticeae</taxon>
        <taxon>Triticinae</taxon>
        <taxon>Triticum</taxon>
    </lineage>
</organism>
<keyword evidence="4" id="KW-1185">Reference proteome</keyword>
<gene>
    <name evidence="3" type="primary">LOC125535637</name>
</gene>
<dbReference type="EnsemblPlants" id="TuG1812G0200001064.01.T02">
    <property type="protein sequence ID" value="TuG1812G0200001064.01.T02"/>
    <property type="gene ID" value="TuG1812G0200001064.01"/>
</dbReference>
<feature type="compositionally biased region" description="Polar residues" evidence="1">
    <location>
        <begin position="83"/>
        <end position="107"/>
    </location>
</feature>
<dbReference type="Pfam" id="PF22910">
    <property type="entry name" value="EDR4-like_1st"/>
    <property type="match status" value="1"/>
</dbReference>
<dbReference type="Proteomes" id="UP000015106">
    <property type="component" value="Chromosome 2"/>
</dbReference>
<dbReference type="InterPro" id="IPR055126">
    <property type="entry name" value="EDR4-like_N"/>
</dbReference>
<reference evidence="4" key="1">
    <citation type="journal article" date="2013" name="Nature">
        <title>Draft genome of the wheat A-genome progenitor Triticum urartu.</title>
        <authorList>
            <person name="Ling H.Q."/>
            <person name="Zhao S."/>
            <person name="Liu D."/>
            <person name="Wang J."/>
            <person name="Sun H."/>
            <person name="Zhang C."/>
            <person name="Fan H."/>
            <person name="Li D."/>
            <person name="Dong L."/>
            <person name="Tao Y."/>
            <person name="Gao C."/>
            <person name="Wu H."/>
            <person name="Li Y."/>
            <person name="Cui Y."/>
            <person name="Guo X."/>
            <person name="Zheng S."/>
            <person name="Wang B."/>
            <person name="Yu K."/>
            <person name="Liang Q."/>
            <person name="Yang W."/>
            <person name="Lou X."/>
            <person name="Chen J."/>
            <person name="Feng M."/>
            <person name="Jian J."/>
            <person name="Zhang X."/>
            <person name="Luo G."/>
            <person name="Jiang Y."/>
            <person name="Liu J."/>
            <person name="Wang Z."/>
            <person name="Sha Y."/>
            <person name="Zhang B."/>
            <person name="Wu H."/>
            <person name="Tang D."/>
            <person name="Shen Q."/>
            <person name="Xue P."/>
            <person name="Zou S."/>
            <person name="Wang X."/>
            <person name="Liu X."/>
            <person name="Wang F."/>
            <person name="Yang Y."/>
            <person name="An X."/>
            <person name="Dong Z."/>
            <person name="Zhang K."/>
            <person name="Zhang X."/>
            <person name="Luo M.C."/>
            <person name="Dvorak J."/>
            <person name="Tong Y."/>
            <person name="Wang J."/>
            <person name="Yang H."/>
            <person name="Li Z."/>
            <person name="Wang D."/>
            <person name="Zhang A."/>
            <person name="Wang J."/>
        </authorList>
    </citation>
    <scope>NUCLEOTIDE SEQUENCE</scope>
    <source>
        <strain evidence="4">cv. G1812</strain>
    </source>
</reference>
<accession>A0A8R7TD68</accession>
<dbReference type="AlphaFoldDB" id="A0A8R7TD68"/>